<evidence type="ECO:0000313" key="1">
    <source>
        <dbReference type="EMBL" id="OXU16522.1"/>
    </source>
</evidence>
<dbReference type="AlphaFoldDB" id="A0A232EDX2"/>
<protein>
    <submittedName>
        <fullName evidence="1">Uncharacterized protein</fullName>
    </submittedName>
</protein>
<name>A0A232EDX2_9HYME</name>
<reference evidence="1 2" key="1">
    <citation type="journal article" date="2017" name="Curr. Biol.">
        <title>The Evolution of Venom by Co-option of Single-Copy Genes.</title>
        <authorList>
            <person name="Martinson E.O."/>
            <person name="Mrinalini"/>
            <person name="Kelkar Y.D."/>
            <person name="Chang C.H."/>
            <person name="Werren J.H."/>
        </authorList>
    </citation>
    <scope>NUCLEOTIDE SEQUENCE [LARGE SCALE GENOMIC DNA]</scope>
    <source>
        <strain evidence="1 2">Alberta</strain>
        <tissue evidence="1">Whole body</tissue>
    </source>
</reference>
<dbReference type="EMBL" id="NNAY01005912">
    <property type="protein sequence ID" value="OXU16522.1"/>
    <property type="molecule type" value="Genomic_DNA"/>
</dbReference>
<evidence type="ECO:0000313" key="2">
    <source>
        <dbReference type="Proteomes" id="UP000215335"/>
    </source>
</evidence>
<accession>A0A232EDX2</accession>
<keyword evidence="2" id="KW-1185">Reference proteome</keyword>
<dbReference type="Proteomes" id="UP000215335">
    <property type="component" value="Unassembled WGS sequence"/>
</dbReference>
<gene>
    <name evidence="1" type="ORF">TSAR_005116</name>
</gene>
<comment type="caution">
    <text evidence="1">The sequence shown here is derived from an EMBL/GenBank/DDBJ whole genome shotgun (WGS) entry which is preliminary data.</text>
</comment>
<sequence>MLKRQDTPGELPEEGRKKKIIMLEAAHNFPLFCFTPPTLFIQLFNFLTIKIRFTTSYGVKSTLFNKILKEPTNKRKHFLTSVTVLQKLTFYGLKAAICVDKRYQRLDRIA</sequence>
<proteinExistence type="predicted"/>
<organism evidence="1 2">
    <name type="scientific">Trichomalopsis sarcophagae</name>
    <dbReference type="NCBI Taxonomy" id="543379"/>
    <lineage>
        <taxon>Eukaryota</taxon>
        <taxon>Metazoa</taxon>
        <taxon>Ecdysozoa</taxon>
        <taxon>Arthropoda</taxon>
        <taxon>Hexapoda</taxon>
        <taxon>Insecta</taxon>
        <taxon>Pterygota</taxon>
        <taxon>Neoptera</taxon>
        <taxon>Endopterygota</taxon>
        <taxon>Hymenoptera</taxon>
        <taxon>Apocrita</taxon>
        <taxon>Proctotrupomorpha</taxon>
        <taxon>Chalcidoidea</taxon>
        <taxon>Pteromalidae</taxon>
        <taxon>Pteromalinae</taxon>
        <taxon>Trichomalopsis</taxon>
    </lineage>
</organism>